<gene>
    <name evidence="3" type="ORF">PR001_g26950</name>
    <name evidence="2" type="ORF">PR002_g26978</name>
    <name evidence="4" type="ORF">PR003_g25986</name>
</gene>
<comment type="caution">
    <text evidence="2">The sequence shown here is derived from an EMBL/GenBank/DDBJ whole genome shotgun (WGS) entry which is preliminary data.</text>
</comment>
<evidence type="ECO:0000256" key="1">
    <source>
        <dbReference type="SAM" id="MobiDB-lite"/>
    </source>
</evidence>
<keyword evidence="6" id="KW-1185">Reference proteome</keyword>
<organism evidence="2 7">
    <name type="scientific">Phytophthora rubi</name>
    <dbReference type="NCBI Taxonomy" id="129364"/>
    <lineage>
        <taxon>Eukaryota</taxon>
        <taxon>Sar</taxon>
        <taxon>Stramenopiles</taxon>
        <taxon>Oomycota</taxon>
        <taxon>Peronosporomycetes</taxon>
        <taxon>Peronosporales</taxon>
        <taxon>Peronosporaceae</taxon>
        <taxon>Phytophthora</taxon>
    </lineage>
</organism>
<dbReference type="Proteomes" id="UP000434957">
    <property type="component" value="Unassembled WGS sequence"/>
</dbReference>
<sequence length="57" mass="6506">MDAGDAASGGRSTYEETLEKSALYDCNAVKDSRGDDEMRRLPERWRAKNRQRDASLR</sequence>
<evidence type="ECO:0000313" key="2">
    <source>
        <dbReference type="EMBL" id="KAE8970899.1"/>
    </source>
</evidence>
<dbReference type="EMBL" id="QXFU01004070">
    <property type="protein sequence ID" value="KAE8970899.1"/>
    <property type="molecule type" value="Genomic_DNA"/>
</dbReference>
<evidence type="ECO:0000313" key="4">
    <source>
        <dbReference type="EMBL" id="KAE9287710.1"/>
    </source>
</evidence>
<accession>A0A6A3HKR6</accession>
<name>A0A6A3HKR6_9STRA</name>
<evidence type="ECO:0000313" key="5">
    <source>
        <dbReference type="Proteomes" id="UP000429607"/>
    </source>
</evidence>
<evidence type="ECO:0000313" key="7">
    <source>
        <dbReference type="Proteomes" id="UP000435112"/>
    </source>
</evidence>
<dbReference type="EMBL" id="QXFT01003249">
    <property type="protein sequence ID" value="KAE9287710.1"/>
    <property type="molecule type" value="Genomic_DNA"/>
</dbReference>
<protein>
    <submittedName>
        <fullName evidence="2">Uncharacterized protein</fullName>
    </submittedName>
</protein>
<feature type="region of interest" description="Disordered" evidence="1">
    <location>
        <begin position="32"/>
        <end position="57"/>
    </location>
</feature>
<dbReference type="OrthoDB" id="10278837at2759"/>
<evidence type="ECO:0000313" key="3">
    <source>
        <dbReference type="EMBL" id="KAE8971233.1"/>
    </source>
</evidence>
<dbReference type="Proteomes" id="UP000435112">
    <property type="component" value="Unassembled WGS sequence"/>
</dbReference>
<proteinExistence type="predicted"/>
<dbReference type="Proteomes" id="UP000429607">
    <property type="component" value="Unassembled WGS sequence"/>
</dbReference>
<dbReference type="AlphaFoldDB" id="A0A6A3HKR6"/>
<evidence type="ECO:0000313" key="6">
    <source>
        <dbReference type="Proteomes" id="UP000434957"/>
    </source>
</evidence>
<dbReference type="EMBL" id="QXFV01004173">
    <property type="protein sequence ID" value="KAE8971233.1"/>
    <property type="molecule type" value="Genomic_DNA"/>
</dbReference>
<reference evidence="5 7" key="1">
    <citation type="submission" date="2018-09" db="EMBL/GenBank/DDBJ databases">
        <title>Genomic investigation of the strawberry pathogen Phytophthora fragariae indicates pathogenicity is determined by transcriptional variation in three key races.</title>
        <authorList>
            <person name="Adams T.M."/>
            <person name="Armitage A.D."/>
            <person name="Sobczyk M.K."/>
            <person name="Bates H.J."/>
            <person name="Dunwell J.M."/>
            <person name="Nellist C.F."/>
            <person name="Harrison R.J."/>
        </authorList>
    </citation>
    <scope>NUCLEOTIDE SEQUENCE [LARGE SCALE GENOMIC DNA]</scope>
    <source>
        <strain evidence="3 5">SCRP249</strain>
        <strain evidence="2 7">SCRP324</strain>
        <strain evidence="4 6">SCRP333</strain>
    </source>
</reference>